<proteinExistence type="predicted"/>
<dbReference type="PANTHER" id="PTHR34215:SF1">
    <property type="entry name" value="YLXR DOMAIN-CONTAINING PROTEIN"/>
    <property type="match status" value="1"/>
</dbReference>
<dbReference type="Proteomes" id="UP000287247">
    <property type="component" value="Unassembled WGS sequence"/>
</dbReference>
<name>A0A401II99_APHSA</name>
<evidence type="ECO:0000259" key="1">
    <source>
        <dbReference type="Pfam" id="PF04296"/>
    </source>
</evidence>
<dbReference type="PANTHER" id="PTHR34215">
    <property type="entry name" value="BLL0784 PROTEIN"/>
    <property type="match status" value="1"/>
</dbReference>
<protein>
    <recommendedName>
        <fullName evidence="1">YlxR domain-containing protein</fullName>
    </recommendedName>
</protein>
<gene>
    <name evidence="2" type="ORF">AsFPU1_2417</name>
</gene>
<comment type="caution">
    <text evidence="2">The sequence shown here is derived from an EMBL/GenBank/DDBJ whole genome shotgun (WGS) entry which is preliminary data.</text>
</comment>
<dbReference type="InterPro" id="IPR037465">
    <property type="entry name" value="YlxR"/>
</dbReference>
<dbReference type="OrthoDB" id="426849at2"/>
<dbReference type="Pfam" id="PF04296">
    <property type="entry name" value="YlxR"/>
    <property type="match status" value="1"/>
</dbReference>
<dbReference type="Gene3D" id="3.30.1230.10">
    <property type="entry name" value="YlxR-like"/>
    <property type="match status" value="1"/>
</dbReference>
<dbReference type="InterPro" id="IPR035931">
    <property type="entry name" value="YlxR-like_sf"/>
</dbReference>
<sequence length="94" mass="10879">MKPNYRRCLSCRCLAPKEAFWRIVRVSPSRQVQLDQGMGRSAYVCPQKSCLRTATQKNRLGKILKAPVPDSIYESLWERLEHFSTQGQSHEKTP</sequence>
<evidence type="ECO:0000313" key="3">
    <source>
        <dbReference type="Proteomes" id="UP000287247"/>
    </source>
</evidence>
<dbReference type="EMBL" id="BDQK01000013">
    <property type="protein sequence ID" value="GBF81008.1"/>
    <property type="molecule type" value="Genomic_DNA"/>
</dbReference>
<dbReference type="RefSeq" id="WP_124976615.1">
    <property type="nucleotide sequence ID" value="NZ_BDQK01000013.1"/>
</dbReference>
<feature type="domain" description="YlxR" evidence="1">
    <location>
        <begin position="6"/>
        <end position="77"/>
    </location>
</feature>
<reference evidence="3" key="1">
    <citation type="submission" date="2017-05" db="EMBL/GenBank/DDBJ databases">
        <title>Physiological properties and genetic analysis related to exopolysaccharide production of fresh-water unicellular cyanobacterium Aphanothece sacrum, Suizenji Nori, that has been cultured as a food source in Japan.</title>
        <authorList>
            <person name="Kanesaki Y."/>
            <person name="Yoshikawa S."/>
            <person name="Ohki K."/>
        </authorList>
    </citation>
    <scope>NUCLEOTIDE SEQUENCE [LARGE SCALE GENOMIC DNA]</scope>
    <source>
        <strain evidence="3">FPU1</strain>
    </source>
</reference>
<dbReference type="SUPFAM" id="SSF64376">
    <property type="entry name" value="YlxR-like"/>
    <property type="match status" value="1"/>
</dbReference>
<organism evidence="2 3">
    <name type="scientific">Aphanothece sacrum FPU1</name>
    <dbReference type="NCBI Taxonomy" id="1920663"/>
    <lineage>
        <taxon>Bacteria</taxon>
        <taxon>Bacillati</taxon>
        <taxon>Cyanobacteriota</taxon>
        <taxon>Cyanophyceae</taxon>
        <taxon>Oscillatoriophycideae</taxon>
        <taxon>Chroococcales</taxon>
        <taxon>Aphanothecaceae</taxon>
        <taxon>Aphanothece</taxon>
    </lineage>
</organism>
<dbReference type="InterPro" id="IPR007393">
    <property type="entry name" value="YlxR_dom"/>
</dbReference>
<evidence type="ECO:0000313" key="2">
    <source>
        <dbReference type="EMBL" id="GBF81008.1"/>
    </source>
</evidence>
<keyword evidence="3" id="KW-1185">Reference proteome</keyword>
<accession>A0A401II99</accession>
<dbReference type="AlphaFoldDB" id="A0A401II99"/>